<evidence type="ECO:0000313" key="14">
    <source>
        <dbReference type="Proteomes" id="UP000275408"/>
    </source>
</evidence>
<dbReference type="CDD" id="cd00637">
    <property type="entry name" value="7tm_classA_rhodopsin-like"/>
    <property type="match status" value="1"/>
</dbReference>
<evidence type="ECO:0000256" key="9">
    <source>
        <dbReference type="ARBA" id="ARBA00023224"/>
    </source>
</evidence>
<keyword evidence="3 10" id="KW-0812">Transmembrane</keyword>
<dbReference type="PROSITE" id="PS00237">
    <property type="entry name" value="G_PROTEIN_RECEP_F1_1"/>
    <property type="match status" value="1"/>
</dbReference>
<keyword evidence="2" id="KW-1003">Cell membrane</keyword>
<keyword evidence="7 10" id="KW-0675">Receptor</keyword>
<dbReference type="InterPro" id="IPR017452">
    <property type="entry name" value="GPCR_Rhodpsn_7TM"/>
</dbReference>
<keyword evidence="4 11" id="KW-1133">Transmembrane helix</keyword>
<dbReference type="GO" id="GO:0004930">
    <property type="term" value="F:G protein-coupled receptor activity"/>
    <property type="evidence" value="ECO:0007669"/>
    <property type="project" value="UniProtKB-KW"/>
</dbReference>
<keyword evidence="9 10" id="KW-0807">Transducer</keyword>
<protein>
    <recommendedName>
        <fullName evidence="12">G-protein coupled receptors family 1 profile domain-containing protein</fullName>
    </recommendedName>
</protein>
<feature type="transmembrane region" description="Helical" evidence="11">
    <location>
        <begin position="263"/>
        <end position="283"/>
    </location>
</feature>
<feature type="transmembrane region" description="Helical" evidence="11">
    <location>
        <begin position="181"/>
        <end position="199"/>
    </location>
</feature>
<dbReference type="PRINTS" id="PR00237">
    <property type="entry name" value="GPCRRHODOPSN"/>
</dbReference>
<dbReference type="PROSITE" id="PS50262">
    <property type="entry name" value="G_PROTEIN_RECEP_F1_2"/>
    <property type="match status" value="1"/>
</dbReference>
<dbReference type="Gene3D" id="1.20.1070.10">
    <property type="entry name" value="Rhodopsin 7-helix transmembrane proteins"/>
    <property type="match status" value="1"/>
</dbReference>
<evidence type="ECO:0000259" key="12">
    <source>
        <dbReference type="PROSITE" id="PS50262"/>
    </source>
</evidence>
<comment type="subcellular location">
    <subcellularLocation>
        <location evidence="1">Cell membrane</location>
        <topology evidence="1">Multi-pass membrane protein</topology>
    </subcellularLocation>
</comment>
<feature type="transmembrane region" description="Helical" evidence="11">
    <location>
        <begin position="303"/>
        <end position="321"/>
    </location>
</feature>
<feature type="transmembrane region" description="Helical" evidence="11">
    <location>
        <begin position="142"/>
        <end position="160"/>
    </location>
</feature>
<dbReference type="EMBL" id="RCHS01003816">
    <property type="protein sequence ID" value="RMX39459.1"/>
    <property type="molecule type" value="Genomic_DNA"/>
</dbReference>
<feature type="transmembrane region" description="Helical" evidence="11">
    <location>
        <begin position="98"/>
        <end position="122"/>
    </location>
</feature>
<feature type="domain" description="G-protein coupled receptors family 1 profile" evidence="12">
    <location>
        <begin position="79"/>
        <end position="319"/>
    </location>
</feature>
<comment type="similarity">
    <text evidence="10">Belongs to the G-protein coupled receptor 1 family.</text>
</comment>
<evidence type="ECO:0000256" key="7">
    <source>
        <dbReference type="ARBA" id="ARBA00023170"/>
    </source>
</evidence>
<dbReference type="SMART" id="SM01381">
    <property type="entry name" value="7TM_GPCR_Srsx"/>
    <property type="match status" value="1"/>
</dbReference>
<dbReference type="Pfam" id="PF00001">
    <property type="entry name" value="7tm_1"/>
    <property type="match status" value="1"/>
</dbReference>
<accession>A0A3M6TDT6</accession>
<name>A0A3M6TDT6_POCDA</name>
<dbReference type="OrthoDB" id="9444602at2759"/>
<gene>
    <name evidence="13" type="ORF">pdam_00007596</name>
</gene>
<evidence type="ECO:0000256" key="2">
    <source>
        <dbReference type="ARBA" id="ARBA00022475"/>
    </source>
</evidence>
<evidence type="ECO:0000256" key="5">
    <source>
        <dbReference type="ARBA" id="ARBA00023040"/>
    </source>
</evidence>
<evidence type="ECO:0000256" key="11">
    <source>
        <dbReference type="SAM" id="Phobius"/>
    </source>
</evidence>
<evidence type="ECO:0000256" key="10">
    <source>
        <dbReference type="RuleBase" id="RU000688"/>
    </source>
</evidence>
<reference evidence="13 14" key="1">
    <citation type="journal article" date="2018" name="Sci. Rep.">
        <title>Comparative analysis of the Pocillopora damicornis genome highlights role of immune system in coral evolution.</title>
        <authorList>
            <person name="Cunning R."/>
            <person name="Bay R.A."/>
            <person name="Gillette P."/>
            <person name="Baker A.C."/>
            <person name="Traylor-Knowles N."/>
        </authorList>
    </citation>
    <scope>NUCLEOTIDE SEQUENCE [LARGE SCALE GENOMIC DNA]</scope>
    <source>
        <strain evidence="13">RSMAS</strain>
        <tissue evidence="13">Whole animal</tissue>
    </source>
</reference>
<evidence type="ECO:0000256" key="3">
    <source>
        <dbReference type="ARBA" id="ARBA00022692"/>
    </source>
</evidence>
<sequence>MIERVCPSPHNQLPPYLLTVLKDSSSEQKIFSMTEVNTGMTITNCTFMVDSVDRRKHLAPTNTAVIVLNSIFSLIATIQNLPVIYAIVRTPSLHNPPYILLCSLASTDLLVGFIIQPLYIAHNAILLSGQQFNCSLWMTKETLLLLFMFVSISTLVMISTERWLALHFHLRYREIVTMSRTLKSVGSTWFFCTVSVIAWPAGLPIYYFTAIGIVVITIAAILLLFMYIKIFLVLRRHQALIDNQTKLHPQSVSIRKHRKSSATMLYVVVLFFIFYAPTFYAMIHYLHSKEKTASVEQTILWEVAKTVALINASANPVMYYWKMRELRRAVQNVFGSTSATRVHVGDVITPGSGSMENEFRSRTEHQRQGSFSLRPRVSWSNTALSKPDLREDQSCSVTKPPEKKVFLLPRYLEPGPSFGWQVPSSSDK</sequence>
<evidence type="ECO:0000256" key="6">
    <source>
        <dbReference type="ARBA" id="ARBA00023136"/>
    </source>
</evidence>
<evidence type="ECO:0000256" key="1">
    <source>
        <dbReference type="ARBA" id="ARBA00004651"/>
    </source>
</evidence>
<feature type="transmembrane region" description="Helical" evidence="11">
    <location>
        <begin position="205"/>
        <end position="228"/>
    </location>
</feature>
<keyword evidence="8" id="KW-0325">Glycoprotein</keyword>
<dbReference type="SUPFAM" id="SSF81321">
    <property type="entry name" value="Family A G protein-coupled receptor-like"/>
    <property type="match status" value="1"/>
</dbReference>
<dbReference type="PANTHER" id="PTHR24246">
    <property type="entry name" value="OLFACTORY RECEPTOR AND ADENOSINE RECEPTOR"/>
    <property type="match status" value="1"/>
</dbReference>
<keyword evidence="14" id="KW-1185">Reference proteome</keyword>
<feature type="transmembrane region" description="Helical" evidence="11">
    <location>
        <begin position="64"/>
        <end position="86"/>
    </location>
</feature>
<keyword evidence="6 11" id="KW-0472">Membrane</keyword>
<dbReference type="PANTHER" id="PTHR24246:SF27">
    <property type="entry name" value="ADENOSINE RECEPTOR, ISOFORM A"/>
    <property type="match status" value="1"/>
</dbReference>
<dbReference type="InterPro" id="IPR000276">
    <property type="entry name" value="GPCR_Rhodpsn"/>
</dbReference>
<keyword evidence="5 10" id="KW-0297">G-protein coupled receptor</keyword>
<dbReference type="GO" id="GO:0005886">
    <property type="term" value="C:plasma membrane"/>
    <property type="evidence" value="ECO:0007669"/>
    <property type="project" value="UniProtKB-SubCell"/>
</dbReference>
<evidence type="ECO:0000256" key="8">
    <source>
        <dbReference type="ARBA" id="ARBA00023180"/>
    </source>
</evidence>
<evidence type="ECO:0000313" key="13">
    <source>
        <dbReference type="EMBL" id="RMX39459.1"/>
    </source>
</evidence>
<comment type="caution">
    <text evidence="13">The sequence shown here is derived from an EMBL/GenBank/DDBJ whole genome shotgun (WGS) entry which is preliminary data.</text>
</comment>
<proteinExistence type="inferred from homology"/>
<evidence type="ECO:0000256" key="4">
    <source>
        <dbReference type="ARBA" id="ARBA00022989"/>
    </source>
</evidence>
<dbReference type="Proteomes" id="UP000275408">
    <property type="component" value="Unassembled WGS sequence"/>
</dbReference>
<organism evidence="13 14">
    <name type="scientific">Pocillopora damicornis</name>
    <name type="common">Cauliflower coral</name>
    <name type="synonym">Millepora damicornis</name>
    <dbReference type="NCBI Taxonomy" id="46731"/>
    <lineage>
        <taxon>Eukaryota</taxon>
        <taxon>Metazoa</taxon>
        <taxon>Cnidaria</taxon>
        <taxon>Anthozoa</taxon>
        <taxon>Hexacorallia</taxon>
        <taxon>Scleractinia</taxon>
        <taxon>Astrocoeniina</taxon>
        <taxon>Pocilloporidae</taxon>
        <taxon>Pocillopora</taxon>
    </lineage>
</organism>
<dbReference type="AlphaFoldDB" id="A0A3M6TDT6"/>